<evidence type="ECO:0000313" key="2">
    <source>
        <dbReference type="EMBL" id="OHT04527.1"/>
    </source>
</evidence>
<gene>
    <name evidence="2" type="ORF">TRFO_27971</name>
</gene>
<dbReference type="GeneID" id="94840584"/>
<keyword evidence="1" id="KW-0472">Membrane</keyword>
<dbReference type="RefSeq" id="XP_068357663.1">
    <property type="nucleotide sequence ID" value="XM_068505880.1"/>
</dbReference>
<comment type="caution">
    <text evidence="2">The sequence shown here is derived from an EMBL/GenBank/DDBJ whole genome shotgun (WGS) entry which is preliminary data.</text>
</comment>
<organism evidence="2 3">
    <name type="scientific">Tritrichomonas foetus</name>
    <dbReference type="NCBI Taxonomy" id="1144522"/>
    <lineage>
        <taxon>Eukaryota</taxon>
        <taxon>Metamonada</taxon>
        <taxon>Parabasalia</taxon>
        <taxon>Tritrichomonadida</taxon>
        <taxon>Tritrichomonadidae</taxon>
        <taxon>Tritrichomonas</taxon>
    </lineage>
</organism>
<dbReference type="AlphaFoldDB" id="A0A1J4JZC5"/>
<reference evidence="2" key="1">
    <citation type="submission" date="2016-10" db="EMBL/GenBank/DDBJ databases">
        <authorList>
            <person name="Benchimol M."/>
            <person name="Almeida L.G."/>
            <person name="Vasconcelos A.T."/>
            <person name="Perreira-Neves A."/>
            <person name="Rosa I.A."/>
            <person name="Tasca T."/>
            <person name="Bogo M.R."/>
            <person name="de Souza W."/>
        </authorList>
    </citation>
    <scope>NUCLEOTIDE SEQUENCE [LARGE SCALE GENOMIC DNA]</scope>
    <source>
        <strain evidence="2">K</strain>
    </source>
</reference>
<dbReference type="Proteomes" id="UP000179807">
    <property type="component" value="Unassembled WGS sequence"/>
</dbReference>
<protein>
    <submittedName>
        <fullName evidence="2">Uncharacterized protein</fullName>
    </submittedName>
</protein>
<sequence>MNAKDLGDLNEYSTRKLMYICSQNKIPLPLQPSRQILIDSIKKFFTEKKKAETPKAIKHQTNTNGILETPKIPMTNENMAPNAQPTPIYVNRSISPSNRGSRQPSPVPSHGYISPIINALADQMQREANRKNPKRLNCNLIFLICLLVFLIFVLILLLL</sequence>
<keyword evidence="1" id="KW-1133">Transmembrane helix</keyword>
<keyword evidence="1" id="KW-0812">Transmembrane</keyword>
<proteinExistence type="predicted"/>
<evidence type="ECO:0000256" key="1">
    <source>
        <dbReference type="SAM" id="Phobius"/>
    </source>
</evidence>
<evidence type="ECO:0000313" key="3">
    <source>
        <dbReference type="Proteomes" id="UP000179807"/>
    </source>
</evidence>
<name>A0A1J4JZC5_9EUKA</name>
<dbReference type="EMBL" id="MLAK01000790">
    <property type="protein sequence ID" value="OHT04527.1"/>
    <property type="molecule type" value="Genomic_DNA"/>
</dbReference>
<dbReference type="VEuPathDB" id="TrichDB:TRFO_27971"/>
<accession>A0A1J4JZC5</accession>
<keyword evidence="3" id="KW-1185">Reference proteome</keyword>
<feature type="transmembrane region" description="Helical" evidence="1">
    <location>
        <begin position="136"/>
        <end position="158"/>
    </location>
</feature>